<protein>
    <recommendedName>
        <fullName evidence="8">Holo-[acyl-carrier-protein] synthase</fullName>
        <shortName evidence="8">Holo-ACP synthase</shortName>
        <ecNumber evidence="8">2.7.8.7</ecNumber>
    </recommendedName>
    <alternativeName>
        <fullName evidence="8">4'-phosphopantetheinyl transferase AcpS</fullName>
    </alternativeName>
</protein>
<accession>A0A2T4VWT8</accession>
<dbReference type="EMBL" id="PSQJ01000005">
    <property type="protein sequence ID" value="PTL86241.1"/>
    <property type="molecule type" value="Genomic_DNA"/>
</dbReference>
<keyword evidence="7 8" id="KW-0275">Fatty acid biosynthesis</keyword>
<comment type="caution">
    <text evidence="10">The sequence shown here is derived from an EMBL/GenBank/DDBJ whole genome shotgun (WGS) entry which is preliminary data.</text>
</comment>
<keyword evidence="3 8" id="KW-0479">Metal-binding</keyword>
<keyword evidence="5 8" id="KW-0460">Magnesium</keyword>
<dbReference type="InterPro" id="IPR002582">
    <property type="entry name" value="ACPS"/>
</dbReference>
<evidence type="ECO:0000256" key="8">
    <source>
        <dbReference type="HAMAP-Rule" id="MF_00101"/>
    </source>
</evidence>
<comment type="cofactor">
    <cofactor evidence="8">
        <name>Mg(2+)</name>
        <dbReference type="ChEBI" id="CHEBI:18420"/>
    </cofactor>
</comment>
<dbReference type="Pfam" id="PF01648">
    <property type="entry name" value="ACPS"/>
    <property type="match status" value="1"/>
</dbReference>
<dbReference type="GO" id="GO:0006633">
    <property type="term" value="P:fatty acid biosynthetic process"/>
    <property type="evidence" value="ECO:0007669"/>
    <property type="project" value="UniProtKB-UniRule"/>
</dbReference>
<name>A0A2T4VWT8_9HYPH</name>
<dbReference type="GO" id="GO:0005737">
    <property type="term" value="C:cytoplasm"/>
    <property type="evidence" value="ECO:0007669"/>
    <property type="project" value="UniProtKB-SubCell"/>
</dbReference>
<sequence length="134" mass="14894">MIIGMGVDIVHIHRIEKLLNNFEKRFKSRCFSPSEQADCDISRRRAASYAKRFASKEAFSKALGTGISEGISWRDIVVDNLPTGKPYISVSGYAVEKLFSLIPKGCEPVIHLTISDDFSLAQAFVLIESRAKSV</sequence>
<dbReference type="AlphaFoldDB" id="A0A2T4VWT8"/>
<evidence type="ECO:0000259" key="9">
    <source>
        <dbReference type="Pfam" id="PF01648"/>
    </source>
</evidence>
<comment type="function">
    <text evidence="8">Transfers the 4'-phosphopantetheine moiety from coenzyme A to a Ser of acyl-carrier-protein.</text>
</comment>
<feature type="domain" description="4'-phosphopantetheinyl transferase" evidence="9">
    <location>
        <begin position="4"/>
        <end position="92"/>
    </location>
</feature>
<evidence type="ECO:0000256" key="2">
    <source>
        <dbReference type="ARBA" id="ARBA00022679"/>
    </source>
</evidence>
<keyword evidence="1 8" id="KW-0444">Lipid biosynthesis</keyword>
<comment type="subcellular location">
    <subcellularLocation>
        <location evidence="8">Cytoplasm</location>
    </subcellularLocation>
</comment>
<comment type="catalytic activity">
    <reaction evidence="8">
        <text>apo-[ACP] + CoA = holo-[ACP] + adenosine 3',5'-bisphosphate + H(+)</text>
        <dbReference type="Rhea" id="RHEA:12068"/>
        <dbReference type="Rhea" id="RHEA-COMP:9685"/>
        <dbReference type="Rhea" id="RHEA-COMP:9690"/>
        <dbReference type="ChEBI" id="CHEBI:15378"/>
        <dbReference type="ChEBI" id="CHEBI:29999"/>
        <dbReference type="ChEBI" id="CHEBI:57287"/>
        <dbReference type="ChEBI" id="CHEBI:58343"/>
        <dbReference type="ChEBI" id="CHEBI:64479"/>
        <dbReference type="EC" id="2.7.8.7"/>
    </reaction>
</comment>
<dbReference type="GO" id="GO:0000287">
    <property type="term" value="F:magnesium ion binding"/>
    <property type="evidence" value="ECO:0007669"/>
    <property type="project" value="UniProtKB-UniRule"/>
</dbReference>
<reference evidence="11" key="1">
    <citation type="submission" date="2018-02" db="EMBL/GenBank/DDBJ databases">
        <title>Genome sequence of Candidatus Liberibacter europaeus.</title>
        <authorList>
            <person name="Frampton R.A."/>
            <person name="Thompson S.M."/>
            <person name="David C."/>
            <person name="Addison S.M."/>
            <person name="Smith G.R."/>
        </authorList>
    </citation>
    <scope>NUCLEOTIDE SEQUENCE [LARGE SCALE GENOMIC DNA]</scope>
</reference>
<evidence type="ECO:0000256" key="7">
    <source>
        <dbReference type="ARBA" id="ARBA00023160"/>
    </source>
</evidence>
<dbReference type="EC" id="2.7.8.7" evidence="8"/>
<dbReference type="Gene3D" id="3.90.470.20">
    <property type="entry name" value="4'-phosphopantetheinyl transferase domain"/>
    <property type="match status" value="1"/>
</dbReference>
<feature type="binding site" evidence="8">
    <location>
        <position position="57"/>
    </location>
    <ligand>
        <name>Mg(2+)</name>
        <dbReference type="ChEBI" id="CHEBI:18420"/>
    </ligand>
</feature>
<dbReference type="NCBIfam" id="TIGR00516">
    <property type="entry name" value="acpS"/>
    <property type="match status" value="1"/>
</dbReference>
<proteinExistence type="inferred from homology"/>
<dbReference type="GO" id="GO:0008897">
    <property type="term" value="F:holo-[acyl-carrier-protein] synthase activity"/>
    <property type="evidence" value="ECO:0007669"/>
    <property type="project" value="UniProtKB-UniRule"/>
</dbReference>
<dbReference type="InterPro" id="IPR008278">
    <property type="entry name" value="4-PPantetheinyl_Trfase_dom"/>
</dbReference>
<comment type="similarity">
    <text evidence="8">Belongs to the P-Pant transferase superfamily. AcpS family.</text>
</comment>
<dbReference type="SUPFAM" id="SSF56214">
    <property type="entry name" value="4'-phosphopantetheinyl transferase"/>
    <property type="match status" value="1"/>
</dbReference>
<keyword evidence="8" id="KW-0963">Cytoplasm</keyword>
<dbReference type="HAMAP" id="MF_00101">
    <property type="entry name" value="AcpS"/>
    <property type="match status" value="1"/>
</dbReference>
<evidence type="ECO:0000313" key="10">
    <source>
        <dbReference type="EMBL" id="PTL86241.1"/>
    </source>
</evidence>
<evidence type="ECO:0000256" key="5">
    <source>
        <dbReference type="ARBA" id="ARBA00022842"/>
    </source>
</evidence>
<evidence type="ECO:0000313" key="11">
    <source>
        <dbReference type="Proteomes" id="UP000240811"/>
    </source>
</evidence>
<organism evidence="10 11">
    <name type="scientific">Candidatus Liberibacter europaeus</name>
    <dbReference type="NCBI Taxonomy" id="744859"/>
    <lineage>
        <taxon>Bacteria</taxon>
        <taxon>Pseudomonadati</taxon>
        <taxon>Pseudomonadota</taxon>
        <taxon>Alphaproteobacteria</taxon>
        <taxon>Hyphomicrobiales</taxon>
        <taxon>Rhizobiaceae</taxon>
        <taxon>Liberibacter</taxon>
    </lineage>
</organism>
<evidence type="ECO:0000256" key="3">
    <source>
        <dbReference type="ARBA" id="ARBA00022723"/>
    </source>
</evidence>
<dbReference type="NCBIfam" id="TIGR00556">
    <property type="entry name" value="pantethn_trn"/>
    <property type="match status" value="1"/>
</dbReference>
<keyword evidence="6 8" id="KW-0443">Lipid metabolism</keyword>
<dbReference type="Proteomes" id="UP000240811">
    <property type="component" value="Unassembled WGS sequence"/>
</dbReference>
<keyword evidence="4 8" id="KW-0276">Fatty acid metabolism</keyword>
<evidence type="ECO:0000256" key="1">
    <source>
        <dbReference type="ARBA" id="ARBA00022516"/>
    </source>
</evidence>
<evidence type="ECO:0000256" key="4">
    <source>
        <dbReference type="ARBA" id="ARBA00022832"/>
    </source>
</evidence>
<gene>
    <name evidence="8" type="primary">acpS</name>
    <name evidence="10" type="ORF">C4617_04325</name>
</gene>
<keyword evidence="2 8" id="KW-0808">Transferase</keyword>
<dbReference type="InterPro" id="IPR037143">
    <property type="entry name" value="4-PPantetheinyl_Trfase_dom_sf"/>
</dbReference>
<dbReference type="InterPro" id="IPR004568">
    <property type="entry name" value="Ppantetheine-prot_Trfase_dom"/>
</dbReference>
<evidence type="ECO:0000256" key="6">
    <source>
        <dbReference type="ARBA" id="ARBA00023098"/>
    </source>
</evidence>
<feature type="binding site" evidence="8">
    <location>
        <position position="8"/>
    </location>
    <ligand>
        <name>Mg(2+)</name>
        <dbReference type="ChEBI" id="CHEBI:18420"/>
    </ligand>
</feature>